<feature type="compositionally biased region" description="Low complexity" evidence="1">
    <location>
        <begin position="801"/>
        <end position="827"/>
    </location>
</feature>
<reference evidence="2" key="1">
    <citation type="journal article" date="2022" name="G3 (Bethesda)">
        <title>High quality genome of the basidiomycete yeast Dioszegia hungarica PDD-24b-2 isolated from cloud water.</title>
        <authorList>
            <person name="Jarrige D."/>
            <person name="Haridas S."/>
            <person name="Bleykasten-Grosshans C."/>
            <person name="Joly M."/>
            <person name="Nadalig T."/>
            <person name="Sancelme M."/>
            <person name="Vuilleumier S."/>
            <person name="Grigoriev I.V."/>
            <person name="Amato P."/>
            <person name="Bringel F."/>
        </authorList>
    </citation>
    <scope>NUCLEOTIDE SEQUENCE</scope>
    <source>
        <strain evidence="2">PDD-24b-2</strain>
    </source>
</reference>
<keyword evidence="3" id="KW-1185">Reference proteome</keyword>
<dbReference type="Proteomes" id="UP001164286">
    <property type="component" value="Unassembled WGS sequence"/>
</dbReference>
<feature type="region of interest" description="Disordered" evidence="1">
    <location>
        <begin position="39"/>
        <end position="363"/>
    </location>
</feature>
<gene>
    <name evidence="2" type="ORF">MKK02DRAFT_38178</name>
</gene>
<organism evidence="2 3">
    <name type="scientific">Dioszegia hungarica</name>
    <dbReference type="NCBI Taxonomy" id="4972"/>
    <lineage>
        <taxon>Eukaryota</taxon>
        <taxon>Fungi</taxon>
        <taxon>Dikarya</taxon>
        <taxon>Basidiomycota</taxon>
        <taxon>Agaricomycotina</taxon>
        <taxon>Tremellomycetes</taxon>
        <taxon>Tremellales</taxon>
        <taxon>Bulleribasidiaceae</taxon>
        <taxon>Dioszegia</taxon>
    </lineage>
</organism>
<feature type="compositionally biased region" description="Pro residues" evidence="1">
    <location>
        <begin position="1373"/>
        <end position="1383"/>
    </location>
</feature>
<dbReference type="EMBL" id="JAKWFO010000008">
    <property type="protein sequence ID" value="KAI9633524.1"/>
    <property type="molecule type" value="Genomic_DNA"/>
</dbReference>
<feature type="compositionally biased region" description="Basic and acidic residues" evidence="1">
    <location>
        <begin position="39"/>
        <end position="50"/>
    </location>
</feature>
<feature type="compositionally biased region" description="Polar residues" evidence="1">
    <location>
        <begin position="293"/>
        <end position="326"/>
    </location>
</feature>
<feature type="compositionally biased region" description="Low complexity" evidence="1">
    <location>
        <begin position="1286"/>
        <end position="1330"/>
    </location>
</feature>
<feature type="compositionally biased region" description="Low complexity" evidence="1">
    <location>
        <begin position="104"/>
        <end position="130"/>
    </location>
</feature>
<feature type="compositionally biased region" description="Pro residues" evidence="1">
    <location>
        <begin position="1336"/>
        <end position="1347"/>
    </location>
</feature>
<evidence type="ECO:0000313" key="2">
    <source>
        <dbReference type="EMBL" id="KAI9633524.1"/>
    </source>
</evidence>
<sequence length="1490" mass="157046">MSTVSSHRNMVPDMPFPVGHSVAYVNPRETMRLTKLALMRDEEKEVEGRRERRRSRRQSSIASSMQKRSTKHQSSKLAQELRAVDEDVIPSAMRKPAPPGILRSSLSPTSPCFPSSSTPLASSSSALESPRTFSAPLPPPQPRRRSSRVRFSEDPLPSVNSSPPPVITTEDTTEEPEETSPASPASATSNAAADRAEYLSSPLSKASSRTSLGSVSSTASDPFGVQCAYGSPSPPATSRPNSGSGDMFLPKPLPYQRLSKVLARLNTESGNLSGPSSAPTPAAEPASLPVPSADTSRGSSMSDAATLSTLESRGNSVTSGNSTVSDMTLPAPLSSASGEAYGSLLPSLNPDSPPAGEKTPKLNRQPWHEADWGLSPRSNPSPVPLHQRIVVPAPMVPDLGTRTERFDSIPPREVDLQLPDTVARTAHADSVDMLPVPQERGVSVDTADACRALGIKTVAPEVEAAVLQQAMAMKKGHQRQVSDFSVDLPFPLPPDRLGVTIGKLVTPASWRHQPLLSPAHSVNPAHALVEEYFAENESEREEDAPIRPVPSKPTSSDSTSTIRSIIRHVPSPSVQTSPCPDAYSLSAAVMQVGSPLEERPRSLISESALASPHVTPKAATNPDFGPAPESPKLGDLIESTLRARRSTVGFNFDEEESDLGMFPIGFGLEPGLFSDTSTPLARAPLKNRIVTPNSRLLRTATAPDPATEPRAVRPRMQRLSTMSALDLKSGVGLTRGHGWSGSESEEEEWAATIRTIALRRTSKANLTNQARVRSRGMPSSKSLPSVSETSGSNAGTHDRYSSATSSGTSELSGMTASTSSSTAMTSTEVCTPSVSLDMSPTHTTPKMRSGSYGSPSFVSANAVPGRLPWGGSSPTLTLSPGKSIMEDPLWPAEAEAEAEVEAVLSTPKPQIQRKPSGTPMPLPTRDVEWGEPEVMIDEPSSGDESEWEVETDPDADWYWDIKTKTLSSVSSRPPVRRMKQVRTVEVVVPGEVVEAPEPLAAVKEVSEQARAPEERSAHIEEVSEPTTPMPEAKITPAPSPLPSEMAVPEEVIEAPQQLELVEEAPVQVAEVAKPSEIAKQQSEPVEPVPGRQVNPTLLSSTVEAEPFAPTPAAASSPPLILPTEAAPAAPAVIAPTTWLASLTSMIPGPSRLPTPSKAKVFPPAIRDSVTLPSDVLAASPVARSASSAPTPASIPVPVPVSRIPSLAKKPSVASLRPDSVVVPASPVSVISKIPLSPVTPVSRIPSLSIKPSLGSLKPKTGTPVAPVAPVSRIPTPSRLPIAIAASSSAASTEKLAPSPALAPKAARAGVSPSPTSRIPRSPTSRLPISPVKRAVSPPPRTPSPPPDTAASFLARARENAKRVKEEEARLSPSPQPVTPPVTVSPPAVEKPVEAAPESPPARQNLTPRIPLGSRLADLIAKRDAATAATAAKAALVSAEKAAAAAVVIQQKQEVVVKTAPVVLTAAMKGKQRQIQPPVQRQPVCTATRFF</sequence>
<protein>
    <submittedName>
        <fullName evidence="2">Uncharacterized protein</fullName>
    </submittedName>
</protein>
<feature type="compositionally biased region" description="Low complexity" evidence="1">
    <location>
        <begin position="206"/>
        <end position="220"/>
    </location>
</feature>
<feature type="region of interest" description="Disordered" evidence="1">
    <location>
        <begin position="534"/>
        <end position="561"/>
    </location>
</feature>
<comment type="caution">
    <text evidence="2">The sequence shown here is derived from an EMBL/GenBank/DDBJ whole genome shotgun (WGS) entry which is preliminary data.</text>
</comment>
<feature type="region of interest" description="Disordered" evidence="1">
    <location>
        <begin position="906"/>
        <end position="926"/>
    </location>
</feature>
<feature type="region of interest" description="Disordered" evidence="1">
    <location>
        <begin position="762"/>
        <end position="852"/>
    </location>
</feature>
<feature type="compositionally biased region" description="Basic and acidic residues" evidence="1">
    <location>
        <begin position="1355"/>
        <end position="1369"/>
    </location>
</feature>
<dbReference type="RefSeq" id="XP_052943301.1">
    <property type="nucleotide sequence ID" value="XM_053089972.1"/>
</dbReference>
<accession>A0AA38LTK5</accession>
<feature type="compositionally biased region" description="Low complexity" evidence="1">
    <location>
        <begin position="1384"/>
        <end position="1396"/>
    </location>
</feature>
<feature type="compositionally biased region" description="Low complexity" evidence="1">
    <location>
        <begin position="179"/>
        <end position="193"/>
    </location>
</feature>
<feature type="compositionally biased region" description="Basic and acidic residues" evidence="1">
    <location>
        <begin position="1004"/>
        <end position="1021"/>
    </location>
</feature>
<evidence type="ECO:0000256" key="1">
    <source>
        <dbReference type="SAM" id="MobiDB-lite"/>
    </source>
</evidence>
<dbReference type="GeneID" id="77729177"/>
<feature type="region of interest" description="Disordered" evidence="1">
    <location>
        <begin position="1004"/>
        <end position="1033"/>
    </location>
</feature>
<feature type="compositionally biased region" description="Low complexity" evidence="1">
    <location>
        <begin position="552"/>
        <end position="561"/>
    </location>
</feature>
<name>A0AA38LTK5_9TREE</name>
<feature type="compositionally biased region" description="Low complexity" evidence="1">
    <location>
        <begin position="273"/>
        <end position="287"/>
    </location>
</feature>
<feature type="region of interest" description="Disordered" evidence="1">
    <location>
        <begin position="610"/>
        <end position="631"/>
    </location>
</feature>
<feature type="compositionally biased region" description="Polar residues" evidence="1">
    <location>
        <begin position="763"/>
        <end position="795"/>
    </location>
</feature>
<evidence type="ECO:0000313" key="3">
    <source>
        <dbReference type="Proteomes" id="UP001164286"/>
    </source>
</evidence>
<feature type="compositionally biased region" description="Polar residues" evidence="1">
    <location>
        <begin position="828"/>
        <end position="852"/>
    </location>
</feature>
<proteinExistence type="predicted"/>
<feature type="region of interest" description="Disordered" evidence="1">
    <location>
        <begin position="1286"/>
        <end position="1407"/>
    </location>
</feature>